<evidence type="ECO:0000313" key="3">
    <source>
        <dbReference type="Proteomes" id="UP000271678"/>
    </source>
</evidence>
<evidence type="ECO:0000313" key="2">
    <source>
        <dbReference type="EMBL" id="RNI25408.1"/>
    </source>
</evidence>
<sequence length="102" mass="10903">MGSTGGGSDSFHFGAFFVLLSIIWLALAIVMIIAWVKIISREGYSGAWVLIALVPLLNVVMFLVFAFKESPAQRELKQLRAWAASAGPPGPPMYGGGSAGYR</sequence>
<protein>
    <submittedName>
        <fullName evidence="2">Uncharacterized protein</fullName>
    </submittedName>
</protein>
<evidence type="ECO:0000256" key="1">
    <source>
        <dbReference type="SAM" id="Phobius"/>
    </source>
</evidence>
<reference evidence="2 3" key="1">
    <citation type="submission" date="2018-11" db="EMBL/GenBank/DDBJ databases">
        <title>Draft genome of Simplicispira Flexivirga sp. BO-16.</title>
        <authorList>
            <person name="Im W.T."/>
        </authorList>
    </citation>
    <scope>NUCLEOTIDE SEQUENCE [LARGE SCALE GENOMIC DNA]</scope>
    <source>
        <strain evidence="2 3">BO-16</strain>
    </source>
</reference>
<name>A0A3M9ML63_9MICO</name>
<keyword evidence="1" id="KW-0812">Transmembrane</keyword>
<organism evidence="2 3">
    <name type="scientific">Flexivirga caeni</name>
    <dbReference type="NCBI Taxonomy" id="2294115"/>
    <lineage>
        <taxon>Bacteria</taxon>
        <taxon>Bacillati</taxon>
        <taxon>Actinomycetota</taxon>
        <taxon>Actinomycetes</taxon>
        <taxon>Micrococcales</taxon>
        <taxon>Dermacoccaceae</taxon>
        <taxon>Flexivirga</taxon>
    </lineage>
</organism>
<keyword evidence="3" id="KW-1185">Reference proteome</keyword>
<proteinExistence type="predicted"/>
<gene>
    <name evidence="2" type="ORF">EFY87_01945</name>
</gene>
<feature type="transmembrane region" description="Helical" evidence="1">
    <location>
        <begin position="12"/>
        <end position="35"/>
    </location>
</feature>
<dbReference type="Proteomes" id="UP000271678">
    <property type="component" value="Unassembled WGS sequence"/>
</dbReference>
<keyword evidence="1" id="KW-1133">Transmembrane helix</keyword>
<dbReference type="EMBL" id="RJJQ01000001">
    <property type="protein sequence ID" value="RNI25408.1"/>
    <property type="molecule type" value="Genomic_DNA"/>
</dbReference>
<dbReference type="AlphaFoldDB" id="A0A3M9ML63"/>
<feature type="transmembrane region" description="Helical" evidence="1">
    <location>
        <begin position="47"/>
        <end position="67"/>
    </location>
</feature>
<accession>A0A3M9ML63</accession>
<keyword evidence="1" id="KW-0472">Membrane</keyword>
<dbReference type="OrthoDB" id="123194at2"/>
<dbReference type="RefSeq" id="WP_123269618.1">
    <property type="nucleotide sequence ID" value="NZ_RJJQ01000001.1"/>
</dbReference>
<comment type="caution">
    <text evidence="2">The sequence shown here is derived from an EMBL/GenBank/DDBJ whole genome shotgun (WGS) entry which is preliminary data.</text>
</comment>